<feature type="transmembrane region" description="Helical" evidence="1">
    <location>
        <begin position="113"/>
        <end position="130"/>
    </location>
</feature>
<organism evidence="2 3">
    <name type="scientific">Candidatus Nomurabacteria bacterium RIFCSPHIGHO2_12_FULL_37_29</name>
    <dbReference type="NCBI Taxonomy" id="1801759"/>
    <lineage>
        <taxon>Bacteria</taxon>
        <taxon>Candidatus Nomuraibacteriota</taxon>
    </lineage>
</organism>
<reference evidence="2 3" key="1">
    <citation type="journal article" date="2016" name="Nat. Commun.">
        <title>Thousands of microbial genomes shed light on interconnected biogeochemical processes in an aquifer system.</title>
        <authorList>
            <person name="Anantharaman K."/>
            <person name="Brown C.T."/>
            <person name="Hug L.A."/>
            <person name="Sharon I."/>
            <person name="Castelle C.J."/>
            <person name="Probst A.J."/>
            <person name="Thomas B.C."/>
            <person name="Singh A."/>
            <person name="Wilkins M.J."/>
            <person name="Karaoz U."/>
            <person name="Brodie E.L."/>
            <person name="Williams K.H."/>
            <person name="Hubbard S.S."/>
            <person name="Banfield J.F."/>
        </authorList>
    </citation>
    <scope>NUCLEOTIDE SEQUENCE [LARGE SCALE GENOMIC DNA]</scope>
</reference>
<keyword evidence="1" id="KW-0472">Membrane</keyword>
<keyword evidence="1" id="KW-0812">Transmembrane</keyword>
<evidence type="ECO:0008006" key="4">
    <source>
        <dbReference type="Google" id="ProtNLM"/>
    </source>
</evidence>
<comment type="caution">
    <text evidence="2">The sequence shown here is derived from an EMBL/GenBank/DDBJ whole genome shotgun (WGS) entry which is preliminary data.</text>
</comment>
<gene>
    <name evidence="2" type="ORF">A3F19_03035</name>
</gene>
<accession>A0A1F6WAP0</accession>
<evidence type="ECO:0000313" key="3">
    <source>
        <dbReference type="Proteomes" id="UP000177052"/>
    </source>
</evidence>
<proteinExistence type="predicted"/>
<feature type="transmembrane region" description="Helical" evidence="1">
    <location>
        <begin position="55"/>
        <end position="75"/>
    </location>
</feature>
<evidence type="ECO:0000256" key="1">
    <source>
        <dbReference type="SAM" id="Phobius"/>
    </source>
</evidence>
<sequence>MNTRKKIVGLLILSVIGFGIGYVLTNSIQFNMCTVNKTITEASCINFYERVGDPLLYGMTGLAFIFLILTFIPNVFSAWKKFAIWFIPLAILLFIFYPDPGSGDYFSPYPEQVFRWVSILYVVISIFIIFKSLKKEE</sequence>
<dbReference type="Proteomes" id="UP000177052">
    <property type="component" value="Unassembled WGS sequence"/>
</dbReference>
<name>A0A1F6WAP0_9BACT</name>
<evidence type="ECO:0000313" key="2">
    <source>
        <dbReference type="EMBL" id="OGI78970.1"/>
    </source>
</evidence>
<dbReference type="EMBL" id="MFUJ01000033">
    <property type="protein sequence ID" value="OGI78970.1"/>
    <property type="molecule type" value="Genomic_DNA"/>
</dbReference>
<dbReference type="AlphaFoldDB" id="A0A1F6WAP0"/>
<feature type="transmembrane region" description="Helical" evidence="1">
    <location>
        <begin position="82"/>
        <end position="98"/>
    </location>
</feature>
<protein>
    <recommendedName>
        <fullName evidence="4">DUF998 domain-containing protein</fullName>
    </recommendedName>
</protein>
<keyword evidence="1" id="KW-1133">Transmembrane helix</keyword>
<feature type="transmembrane region" description="Helical" evidence="1">
    <location>
        <begin position="7"/>
        <end position="25"/>
    </location>
</feature>